<evidence type="ECO:0000256" key="1">
    <source>
        <dbReference type="SAM" id="MobiDB-lite"/>
    </source>
</evidence>
<evidence type="ECO:0000313" key="3">
    <source>
        <dbReference type="Proteomes" id="UP000821837"/>
    </source>
</evidence>
<proteinExistence type="predicted"/>
<evidence type="ECO:0000313" key="2">
    <source>
        <dbReference type="EMBL" id="KAH7961039.1"/>
    </source>
</evidence>
<reference evidence="2" key="2">
    <citation type="submission" date="2021-09" db="EMBL/GenBank/DDBJ databases">
        <authorList>
            <person name="Jia N."/>
            <person name="Wang J."/>
            <person name="Shi W."/>
            <person name="Du L."/>
            <person name="Sun Y."/>
            <person name="Zhan W."/>
            <person name="Jiang J."/>
            <person name="Wang Q."/>
            <person name="Zhang B."/>
            <person name="Ji P."/>
            <person name="Sakyi L.B."/>
            <person name="Cui X."/>
            <person name="Yuan T."/>
            <person name="Jiang B."/>
            <person name="Yang W."/>
            <person name="Lam T.T.-Y."/>
            <person name="Chang Q."/>
            <person name="Ding S."/>
            <person name="Wang X."/>
            <person name="Zhu J."/>
            <person name="Ruan X."/>
            <person name="Zhao L."/>
            <person name="Wei J."/>
            <person name="Que T."/>
            <person name="Du C."/>
            <person name="Cheng J."/>
            <person name="Dai P."/>
            <person name="Han X."/>
            <person name="Huang E."/>
            <person name="Gao Y."/>
            <person name="Liu J."/>
            <person name="Shao H."/>
            <person name="Ye R."/>
            <person name="Li L."/>
            <person name="Wei W."/>
            <person name="Wang X."/>
            <person name="Wang C."/>
            <person name="Huo Q."/>
            <person name="Li W."/>
            <person name="Guo W."/>
            <person name="Chen H."/>
            <person name="Chen S."/>
            <person name="Zhou L."/>
            <person name="Zhou L."/>
            <person name="Ni X."/>
            <person name="Tian J."/>
            <person name="Zhou Y."/>
            <person name="Sheng Y."/>
            <person name="Liu T."/>
            <person name="Pan Y."/>
            <person name="Xia L."/>
            <person name="Li J."/>
            <person name="Zhao F."/>
            <person name="Cao W."/>
        </authorList>
    </citation>
    <scope>NUCLEOTIDE SEQUENCE</scope>
    <source>
        <strain evidence="2">Rsan-2018</strain>
        <tissue evidence="2">Larvae</tissue>
    </source>
</reference>
<accession>A0A9D4PYB3</accession>
<reference evidence="2" key="1">
    <citation type="journal article" date="2020" name="Cell">
        <title>Large-Scale Comparative Analyses of Tick Genomes Elucidate Their Genetic Diversity and Vector Capacities.</title>
        <authorList>
            <consortium name="Tick Genome and Microbiome Consortium (TIGMIC)"/>
            <person name="Jia N."/>
            <person name="Wang J."/>
            <person name="Shi W."/>
            <person name="Du L."/>
            <person name="Sun Y."/>
            <person name="Zhan W."/>
            <person name="Jiang J.F."/>
            <person name="Wang Q."/>
            <person name="Zhang B."/>
            <person name="Ji P."/>
            <person name="Bell-Sakyi L."/>
            <person name="Cui X.M."/>
            <person name="Yuan T.T."/>
            <person name="Jiang B.G."/>
            <person name="Yang W.F."/>
            <person name="Lam T.T."/>
            <person name="Chang Q.C."/>
            <person name="Ding S.J."/>
            <person name="Wang X.J."/>
            <person name="Zhu J.G."/>
            <person name="Ruan X.D."/>
            <person name="Zhao L."/>
            <person name="Wei J.T."/>
            <person name="Ye R.Z."/>
            <person name="Que T.C."/>
            <person name="Du C.H."/>
            <person name="Zhou Y.H."/>
            <person name="Cheng J.X."/>
            <person name="Dai P.F."/>
            <person name="Guo W.B."/>
            <person name="Han X.H."/>
            <person name="Huang E.J."/>
            <person name="Li L.F."/>
            <person name="Wei W."/>
            <person name="Gao Y.C."/>
            <person name="Liu J.Z."/>
            <person name="Shao H.Z."/>
            <person name="Wang X."/>
            <person name="Wang C.C."/>
            <person name="Yang T.C."/>
            <person name="Huo Q.B."/>
            <person name="Li W."/>
            <person name="Chen H.Y."/>
            <person name="Chen S.E."/>
            <person name="Zhou L.G."/>
            <person name="Ni X.B."/>
            <person name="Tian J.H."/>
            <person name="Sheng Y."/>
            <person name="Liu T."/>
            <person name="Pan Y.S."/>
            <person name="Xia L.Y."/>
            <person name="Li J."/>
            <person name="Zhao F."/>
            <person name="Cao W.C."/>
        </authorList>
    </citation>
    <scope>NUCLEOTIDE SEQUENCE</scope>
    <source>
        <strain evidence="2">Rsan-2018</strain>
    </source>
</reference>
<dbReference type="EMBL" id="JABSTV010001249">
    <property type="protein sequence ID" value="KAH7961039.1"/>
    <property type="molecule type" value="Genomic_DNA"/>
</dbReference>
<name>A0A9D4PYB3_RHISA</name>
<keyword evidence="3" id="KW-1185">Reference proteome</keyword>
<organism evidence="2 3">
    <name type="scientific">Rhipicephalus sanguineus</name>
    <name type="common">Brown dog tick</name>
    <name type="synonym">Ixodes sanguineus</name>
    <dbReference type="NCBI Taxonomy" id="34632"/>
    <lineage>
        <taxon>Eukaryota</taxon>
        <taxon>Metazoa</taxon>
        <taxon>Ecdysozoa</taxon>
        <taxon>Arthropoda</taxon>
        <taxon>Chelicerata</taxon>
        <taxon>Arachnida</taxon>
        <taxon>Acari</taxon>
        <taxon>Parasitiformes</taxon>
        <taxon>Ixodida</taxon>
        <taxon>Ixodoidea</taxon>
        <taxon>Ixodidae</taxon>
        <taxon>Rhipicephalinae</taxon>
        <taxon>Rhipicephalus</taxon>
        <taxon>Rhipicephalus</taxon>
    </lineage>
</organism>
<protein>
    <submittedName>
        <fullName evidence="2">Uncharacterized protein</fullName>
    </submittedName>
</protein>
<dbReference type="Proteomes" id="UP000821837">
    <property type="component" value="Chromosome 3"/>
</dbReference>
<sequence length="150" mass="15094">MAQPRNEPLRDHLQSETVLRSGRTFQRPAASATVATASDLATAGTTSSALSAGVIAAPVGDSTGLPSQSGSLPRDAVHAPLDFASGTATGGTSVSSPEDRRNLSPATASDLSAVMQAISTLSKRFEDATVSFTAACARTALPSPSHSRGG</sequence>
<feature type="region of interest" description="Disordered" evidence="1">
    <location>
        <begin position="59"/>
        <end position="109"/>
    </location>
</feature>
<gene>
    <name evidence="2" type="ORF">HPB52_001224</name>
</gene>
<dbReference type="AlphaFoldDB" id="A0A9D4PYB3"/>
<feature type="compositionally biased region" description="Low complexity" evidence="1">
    <location>
        <begin position="84"/>
        <end position="96"/>
    </location>
</feature>
<feature type="region of interest" description="Disordered" evidence="1">
    <location>
        <begin position="1"/>
        <end position="30"/>
    </location>
</feature>
<comment type="caution">
    <text evidence="2">The sequence shown here is derived from an EMBL/GenBank/DDBJ whole genome shotgun (WGS) entry which is preliminary data.</text>
</comment>